<keyword evidence="2" id="KW-0479">Metal-binding</keyword>
<evidence type="ECO:0000256" key="7">
    <source>
        <dbReference type="PROSITE-ProRule" id="PRU00042"/>
    </source>
</evidence>
<dbReference type="AlphaFoldDB" id="A0A7E4VNS0"/>
<evidence type="ECO:0000256" key="2">
    <source>
        <dbReference type="ARBA" id="ARBA00022723"/>
    </source>
</evidence>
<dbReference type="Pfam" id="PF00096">
    <property type="entry name" value="zf-C2H2"/>
    <property type="match status" value="3"/>
</dbReference>
<dbReference type="GO" id="GO:0000978">
    <property type="term" value="F:RNA polymerase II cis-regulatory region sequence-specific DNA binding"/>
    <property type="evidence" value="ECO:0007669"/>
    <property type="project" value="TreeGrafter"/>
</dbReference>
<feature type="compositionally biased region" description="Pro residues" evidence="8">
    <location>
        <begin position="182"/>
        <end position="195"/>
    </location>
</feature>
<dbReference type="FunFam" id="3.30.160.60:FF:000018">
    <property type="entry name" value="Krueppel-like factor 15"/>
    <property type="match status" value="1"/>
</dbReference>
<keyword evidence="5" id="KW-0862">Zinc</keyword>
<organism evidence="10 11">
    <name type="scientific">Panagrellus redivivus</name>
    <name type="common">Microworm</name>
    <dbReference type="NCBI Taxonomy" id="6233"/>
    <lineage>
        <taxon>Eukaryota</taxon>
        <taxon>Metazoa</taxon>
        <taxon>Ecdysozoa</taxon>
        <taxon>Nematoda</taxon>
        <taxon>Chromadorea</taxon>
        <taxon>Rhabditida</taxon>
        <taxon>Tylenchina</taxon>
        <taxon>Panagrolaimomorpha</taxon>
        <taxon>Panagrolaimoidea</taxon>
        <taxon>Panagrolaimidae</taxon>
        <taxon>Panagrellus</taxon>
    </lineage>
</organism>
<dbReference type="SMART" id="SM00355">
    <property type="entry name" value="ZnF_C2H2"/>
    <property type="match status" value="3"/>
</dbReference>
<dbReference type="PROSITE" id="PS50157">
    <property type="entry name" value="ZINC_FINGER_C2H2_2"/>
    <property type="match status" value="3"/>
</dbReference>
<dbReference type="InterPro" id="IPR036236">
    <property type="entry name" value="Znf_C2H2_sf"/>
</dbReference>
<evidence type="ECO:0000256" key="3">
    <source>
        <dbReference type="ARBA" id="ARBA00022737"/>
    </source>
</evidence>
<feature type="region of interest" description="Disordered" evidence="8">
    <location>
        <begin position="1"/>
        <end position="26"/>
    </location>
</feature>
<dbReference type="GO" id="GO:0005634">
    <property type="term" value="C:nucleus"/>
    <property type="evidence" value="ECO:0007669"/>
    <property type="project" value="UniProtKB-SubCell"/>
</dbReference>
<dbReference type="PROSITE" id="PS00028">
    <property type="entry name" value="ZINC_FINGER_C2H2_1"/>
    <property type="match status" value="3"/>
</dbReference>
<feature type="compositionally biased region" description="Polar residues" evidence="8">
    <location>
        <begin position="206"/>
        <end position="226"/>
    </location>
</feature>
<keyword evidence="4 7" id="KW-0863">Zinc-finger</keyword>
<reference evidence="11" key="2">
    <citation type="submission" date="2020-10" db="UniProtKB">
        <authorList>
            <consortium name="WormBaseParasite"/>
        </authorList>
    </citation>
    <scope>IDENTIFICATION</scope>
</reference>
<dbReference type="PANTHER" id="PTHR23235">
    <property type="entry name" value="KRUEPPEL-LIKE TRANSCRIPTION FACTOR"/>
    <property type="match status" value="1"/>
</dbReference>
<dbReference type="InterPro" id="IPR013087">
    <property type="entry name" value="Znf_C2H2_type"/>
</dbReference>
<evidence type="ECO:0000313" key="10">
    <source>
        <dbReference type="Proteomes" id="UP000492821"/>
    </source>
</evidence>
<name>A0A7E4VNS0_PANRE</name>
<dbReference type="GO" id="GO:0008270">
    <property type="term" value="F:zinc ion binding"/>
    <property type="evidence" value="ECO:0007669"/>
    <property type="project" value="UniProtKB-KW"/>
</dbReference>
<comment type="subcellular location">
    <subcellularLocation>
        <location evidence="1">Nucleus</location>
    </subcellularLocation>
</comment>
<feature type="domain" description="C2H2-type" evidence="9">
    <location>
        <begin position="332"/>
        <end position="361"/>
    </location>
</feature>
<evidence type="ECO:0000256" key="1">
    <source>
        <dbReference type="ARBA" id="ARBA00004123"/>
    </source>
</evidence>
<dbReference type="Gene3D" id="3.30.160.60">
    <property type="entry name" value="Classic Zinc Finger"/>
    <property type="match status" value="3"/>
</dbReference>
<feature type="domain" description="C2H2-type" evidence="9">
    <location>
        <begin position="304"/>
        <end position="331"/>
    </location>
</feature>
<feature type="region of interest" description="Disordered" evidence="8">
    <location>
        <begin position="173"/>
        <end position="245"/>
    </location>
</feature>
<feature type="domain" description="C2H2-type" evidence="9">
    <location>
        <begin position="362"/>
        <end position="389"/>
    </location>
</feature>
<evidence type="ECO:0000256" key="4">
    <source>
        <dbReference type="ARBA" id="ARBA00022771"/>
    </source>
</evidence>
<evidence type="ECO:0000313" key="11">
    <source>
        <dbReference type="WBParaSite" id="Pan_g22399.t1"/>
    </source>
</evidence>
<accession>A0A7E4VNS0</accession>
<dbReference type="Proteomes" id="UP000492821">
    <property type="component" value="Unassembled WGS sequence"/>
</dbReference>
<dbReference type="PANTHER" id="PTHR23235:SF165">
    <property type="entry name" value="TRANSCRIPTION FACTOR BTD"/>
    <property type="match status" value="1"/>
</dbReference>
<protein>
    <submittedName>
        <fullName evidence="11">Transcription factor Sp1</fullName>
    </submittedName>
</protein>
<evidence type="ECO:0000256" key="5">
    <source>
        <dbReference type="ARBA" id="ARBA00022833"/>
    </source>
</evidence>
<keyword evidence="6" id="KW-0539">Nucleus</keyword>
<feature type="compositionally biased region" description="Low complexity" evidence="8">
    <location>
        <begin position="1"/>
        <end position="16"/>
    </location>
</feature>
<evidence type="ECO:0000259" key="9">
    <source>
        <dbReference type="PROSITE" id="PS50157"/>
    </source>
</evidence>
<proteinExistence type="predicted"/>
<keyword evidence="10" id="KW-1185">Reference proteome</keyword>
<feature type="region of interest" description="Disordered" evidence="8">
    <location>
        <begin position="382"/>
        <end position="405"/>
    </location>
</feature>
<dbReference type="FunFam" id="3.30.160.60:FF:001110">
    <property type="entry name" value="Krueppel factor 13"/>
    <property type="match status" value="1"/>
</dbReference>
<reference evidence="10" key="1">
    <citation type="journal article" date="2013" name="Genetics">
        <title>The draft genome and transcriptome of Panagrellus redivivus are shaped by the harsh demands of a free-living lifestyle.</title>
        <authorList>
            <person name="Srinivasan J."/>
            <person name="Dillman A.R."/>
            <person name="Macchietto M.G."/>
            <person name="Heikkinen L."/>
            <person name="Lakso M."/>
            <person name="Fracchia K.M."/>
            <person name="Antoshechkin I."/>
            <person name="Mortazavi A."/>
            <person name="Wong G."/>
            <person name="Sternberg P.W."/>
        </authorList>
    </citation>
    <scope>NUCLEOTIDE SEQUENCE [LARGE SCALE GENOMIC DNA]</scope>
    <source>
        <strain evidence="10">MT8872</strain>
    </source>
</reference>
<dbReference type="SUPFAM" id="SSF57667">
    <property type="entry name" value="beta-beta-alpha zinc fingers"/>
    <property type="match status" value="2"/>
</dbReference>
<dbReference type="GO" id="GO:0000981">
    <property type="term" value="F:DNA-binding transcription factor activity, RNA polymerase II-specific"/>
    <property type="evidence" value="ECO:0007669"/>
    <property type="project" value="TreeGrafter"/>
</dbReference>
<dbReference type="WBParaSite" id="Pan_g22399.t1">
    <property type="protein sequence ID" value="Pan_g22399.t1"/>
    <property type="gene ID" value="Pan_g22399"/>
</dbReference>
<sequence>MSTTSGPSTSGTAATPKITIGGNTGAPGQFQIATGGNQKSIQVIFPNGGNPQTVVSSSATNQPRLIFLQKPTTSTATSSASAPNFIQAGGVNMPMYVMPNGQGNSSIAYIPVNMNNVSGANGAQMIQIATSALSQGGDAKQIQLANGAPFIMAANPQPATSGTQGITLAAPQQVQQVQQAAPQPPPPPPPAPKPPTQQRIKFGNLHFQQDPNDPQKWIITNDSESSAPPAPAPAPVKNEVQSAVNSPNQQTLNEAMLNDPMLNGSLDYDEITGQKRHTKRVACACPNCATQGPRTTGDNKQRLHICHICSKTYGKTSHLRAHLRGHAGSKPFVCDWTNCTKRFTRSDELQRHRRTHTGEKRFQCQECNKKFMRSDHLSKHLRTHNNPRNGNGTGAHEMHIIQKVE</sequence>
<evidence type="ECO:0000256" key="6">
    <source>
        <dbReference type="ARBA" id="ARBA00023242"/>
    </source>
</evidence>
<feature type="compositionally biased region" description="Basic and acidic residues" evidence="8">
    <location>
        <begin position="396"/>
        <end position="405"/>
    </location>
</feature>
<keyword evidence="3" id="KW-0677">Repeat</keyword>
<evidence type="ECO:0000256" key="8">
    <source>
        <dbReference type="SAM" id="MobiDB-lite"/>
    </source>
</evidence>